<dbReference type="RefSeq" id="WP_131924277.1">
    <property type="nucleotide sequence ID" value="NZ_SMAG01000003.1"/>
</dbReference>
<comment type="caution">
    <text evidence="1">The sequence shown here is derived from an EMBL/GenBank/DDBJ whole genome shotgun (WGS) entry which is preliminary data.</text>
</comment>
<protein>
    <submittedName>
        <fullName evidence="1">Uncharacterized protein</fullName>
    </submittedName>
</protein>
<evidence type="ECO:0000313" key="1">
    <source>
        <dbReference type="EMBL" id="TCS94898.1"/>
    </source>
</evidence>
<organism evidence="1 2">
    <name type="scientific">Hazenella coriacea</name>
    <dbReference type="NCBI Taxonomy" id="1179467"/>
    <lineage>
        <taxon>Bacteria</taxon>
        <taxon>Bacillati</taxon>
        <taxon>Bacillota</taxon>
        <taxon>Bacilli</taxon>
        <taxon>Bacillales</taxon>
        <taxon>Thermoactinomycetaceae</taxon>
        <taxon>Hazenella</taxon>
    </lineage>
</organism>
<keyword evidence="2" id="KW-1185">Reference proteome</keyword>
<proteinExistence type="predicted"/>
<dbReference type="OrthoDB" id="1798711at2"/>
<reference evidence="1 2" key="1">
    <citation type="submission" date="2019-03" db="EMBL/GenBank/DDBJ databases">
        <title>Genomic Encyclopedia of Type Strains, Phase IV (KMG-IV): sequencing the most valuable type-strain genomes for metagenomic binning, comparative biology and taxonomic classification.</title>
        <authorList>
            <person name="Goeker M."/>
        </authorList>
    </citation>
    <scope>NUCLEOTIDE SEQUENCE [LARGE SCALE GENOMIC DNA]</scope>
    <source>
        <strain evidence="1 2">DSM 45707</strain>
    </source>
</reference>
<name>A0A4R3L726_9BACL</name>
<dbReference type="Proteomes" id="UP000294937">
    <property type="component" value="Unassembled WGS sequence"/>
</dbReference>
<evidence type="ECO:0000313" key="2">
    <source>
        <dbReference type="Proteomes" id="UP000294937"/>
    </source>
</evidence>
<dbReference type="AlphaFoldDB" id="A0A4R3L726"/>
<sequence>MLRCPNCNSHDLGKVGTSQLYCWQCFVEITIENDQISSVYQVEEDGSLSSLNDLFLDDDPHPHYMV</sequence>
<accession>A0A4R3L726</accession>
<dbReference type="EMBL" id="SMAG01000003">
    <property type="protein sequence ID" value="TCS94898.1"/>
    <property type="molecule type" value="Genomic_DNA"/>
</dbReference>
<gene>
    <name evidence="1" type="ORF">EDD58_103322</name>
</gene>